<protein>
    <submittedName>
        <fullName evidence="3">Chorismate mutase</fullName>
        <ecNumber evidence="3">5.4.99.5</ecNumber>
    </submittedName>
</protein>
<dbReference type="PANTHER" id="PTHR38041">
    <property type="entry name" value="CHORISMATE MUTASE"/>
    <property type="match status" value="1"/>
</dbReference>
<accession>A0ABS2WHG8</accession>
<evidence type="ECO:0000313" key="3">
    <source>
        <dbReference type="EMBL" id="MBN2908966.1"/>
    </source>
</evidence>
<dbReference type="Gene3D" id="1.20.59.10">
    <property type="entry name" value="Chorismate mutase"/>
    <property type="match status" value="1"/>
</dbReference>
<dbReference type="SMART" id="SM00830">
    <property type="entry name" value="CM_2"/>
    <property type="match status" value="1"/>
</dbReference>
<proteinExistence type="predicted"/>
<dbReference type="EC" id="5.4.99.5" evidence="3"/>
<dbReference type="Proteomes" id="UP001177120">
    <property type="component" value="Unassembled WGS sequence"/>
</dbReference>
<dbReference type="InterPro" id="IPR036263">
    <property type="entry name" value="Chorismate_II_sf"/>
</dbReference>
<reference evidence="3" key="1">
    <citation type="journal article" date="2024" name="Int. J. Syst. Evol. Microbiol.">
        <title>Polycladomyces zharkentensis sp. nov., a novel thermophilic cellulose- and starch-degrading member of the Bacillota from a geothermal aquifer in Kazakhstan.</title>
        <authorList>
            <person name="Mashzhan A."/>
            <person name="Kistaubayeva A."/>
            <person name="Javier-Lopez R."/>
            <person name="Bissenova U."/>
            <person name="Bissenbay A."/>
            <person name="Birkeland N.K."/>
        </authorList>
    </citation>
    <scope>NUCLEOTIDE SEQUENCE</scope>
    <source>
        <strain evidence="3">ZKZ2T</strain>
    </source>
</reference>
<dbReference type="InterPro" id="IPR010954">
    <property type="entry name" value="Chorismate_mutase_GmP-bac"/>
</dbReference>
<keyword evidence="1 3" id="KW-0413">Isomerase</keyword>
<organism evidence="3 4">
    <name type="scientific">Polycladomyces zharkentensis</name>
    <dbReference type="NCBI Taxonomy" id="2807616"/>
    <lineage>
        <taxon>Bacteria</taxon>
        <taxon>Bacillati</taxon>
        <taxon>Bacillota</taxon>
        <taxon>Bacilli</taxon>
        <taxon>Bacillales</taxon>
        <taxon>Thermoactinomycetaceae</taxon>
        <taxon>Polycladomyces</taxon>
    </lineage>
</organism>
<evidence type="ECO:0000313" key="4">
    <source>
        <dbReference type="Proteomes" id="UP001177120"/>
    </source>
</evidence>
<name>A0ABS2WHG8_9BACL</name>
<sequence>MSQIEKLRQKLDEINLQLLRMINERASVVKEIGEIKKRYGVQKFDPIRERDMLERIVQHNEGPFDDNTVRHLFKQIFKASLSLLEQMADGIIIKRSLVMLHNPLQHVSFPNRVELLYTVSFFDF</sequence>
<evidence type="ECO:0000256" key="1">
    <source>
        <dbReference type="ARBA" id="ARBA00023235"/>
    </source>
</evidence>
<dbReference type="InterPro" id="IPR036979">
    <property type="entry name" value="CM_dom_sf"/>
</dbReference>
<dbReference type="EMBL" id="JAFHAP010000005">
    <property type="protein sequence ID" value="MBN2908966.1"/>
    <property type="molecule type" value="Genomic_DNA"/>
</dbReference>
<dbReference type="PROSITE" id="PS51168">
    <property type="entry name" value="CHORISMATE_MUT_2"/>
    <property type="match status" value="1"/>
</dbReference>
<evidence type="ECO:0000259" key="2">
    <source>
        <dbReference type="PROSITE" id="PS51168"/>
    </source>
</evidence>
<keyword evidence="4" id="KW-1185">Reference proteome</keyword>
<feature type="domain" description="Chorismate mutase" evidence="2">
    <location>
        <begin position="1"/>
        <end position="88"/>
    </location>
</feature>
<dbReference type="Pfam" id="PF01817">
    <property type="entry name" value="CM_2"/>
    <property type="match status" value="1"/>
</dbReference>
<dbReference type="InterPro" id="IPR051331">
    <property type="entry name" value="Chorismate_mutase-related"/>
</dbReference>
<comment type="caution">
    <text evidence="3">The sequence shown here is derived from an EMBL/GenBank/DDBJ whole genome shotgun (WGS) entry which is preliminary data.</text>
</comment>
<feature type="non-terminal residue" evidence="3">
    <location>
        <position position="124"/>
    </location>
</feature>
<dbReference type="NCBIfam" id="TIGR01801">
    <property type="entry name" value="CM_A"/>
    <property type="match status" value="1"/>
</dbReference>
<dbReference type="PANTHER" id="PTHR38041:SF1">
    <property type="entry name" value="CHORISMATE MUTASE"/>
    <property type="match status" value="1"/>
</dbReference>
<dbReference type="SUPFAM" id="SSF48600">
    <property type="entry name" value="Chorismate mutase II"/>
    <property type="match status" value="1"/>
</dbReference>
<dbReference type="GO" id="GO:0004106">
    <property type="term" value="F:chorismate mutase activity"/>
    <property type="evidence" value="ECO:0007669"/>
    <property type="project" value="UniProtKB-EC"/>
</dbReference>
<dbReference type="InterPro" id="IPR002701">
    <property type="entry name" value="CM_II_prokaryot"/>
</dbReference>
<gene>
    <name evidence="3" type="primary">aroA</name>
    <name evidence="3" type="ORF">JQC72_05435</name>
</gene>